<accession>A0A0F9BTC3</accession>
<organism evidence="2">
    <name type="scientific">marine sediment metagenome</name>
    <dbReference type="NCBI Taxonomy" id="412755"/>
    <lineage>
        <taxon>unclassified sequences</taxon>
        <taxon>metagenomes</taxon>
        <taxon>ecological metagenomes</taxon>
    </lineage>
</organism>
<gene>
    <name evidence="2" type="ORF">LCGC14_2408200</name>
</gene>
<evidence type="ECO:0000259" key="1">
    <source>
        <dbReference type="Pfam" id="PF21779"/>
    </source>
</evidence>
<dbReference type="Pfam" id="PF21779">
    <property type="entry name" value="DUF6874"/>
    <property type="match status" value="1"/>
</dbReference>
<protein>
    <recommendedName>
        <fullName evidence="1">DUF6874 domain-containing protein</fullName>
    </recommendedName>
</protein>
<feature type="domain" description="DUF6874" evidence="1">
    <location>
        <begin position="8"/>
        <end position="88"/>
    </location>
</feature>
<reference evidence="2" key="1">
    <citation type="journal article" date="2015" name="Nature">
        <title>Complex archaea that bridge the gap between prokaryotes and eukaryotes.</title>
        <authorList>
            <person name="Spang A."/>
            <person name="Saw J.H."/>
            <person name="Jorgensen S.L."/>
            <person name="Zaremba-Niedzwiedzka K."/>
            <person name="Martijn J."/>
            <person name="Lind A.E."/>
            <person name="van Eijk R."/>
            <person name="Schleper C."/>
            <person name="Guy L."/>
            <person name="Ettema T.J."/>
        </authorList>
    </citation>
    <scope>NUCLEOTIDE SEQUENCE</scope>
</reference>
<name>A0A0F9BTC3_9ZZZZ</name>
<evidence type="ECO:0000313" key="2">
    <source>
        <dbReference type="EMBL" id="KKL25150.1"/>
    </source>
</evidence>
<comment type="caution">
    <text evidence="2">The sequence shown here is derived from an EMBL/GenBank/DDBJ whole genome shotgun (WGS) entry which is preliminary data.</text>
</comment>
<dbReference type="EMBL" id="LAZR01036322">
    <property type="protein sequence ID" value="KKL25150.1"/>
    <property type="molecule type" value="Genomic_DNA"/>
</dbReference>
<sequence length="90" mass="9938">MADSKTEFRIISNIADRAVRMAAESGVQYDKLTALMDVDSAHKSCPLRLGALLDADDANFAHDVLGIRRHMDRTTGELTDCFVPRYAKPA</sequence>
<proteinExistence type="predicted"/>
<dbReference type="AlphaFoldDB" id="A0A0F9BTC3"/>
<dbReference type="InterPro" id="IPR049239">
    <property type="entry name" value="DUF6874"/>
</dbReference>